<dbReference type="InterPro" id="IPR009057">
    <property type="entry name" value="Homeodomain-like_sf"/>
</dbReference>
<reference evidence="3" key="1">
    <citation type="submission" date="2025-08" db="UniProtKB">
        <authorList>
            <consortium name="RefSeq"/>
        </authorList>
    </citation>
    <scope>IDENTIFICATION</scope>
</reference>
<evidence type="ECO:0000259" key="1">
    <source>
        <dbReference type="Pfam" id="PF13358"/>
    </source>
</evidence>
<dbReference type="PANTHER" id="PTHR46564">
    <property type="entry name" value="TRANSPOSASE"/>
    <property type="match status" value="1"/>
</dbReference>
<dbReference type="Proteomes" id="UP000515154">
    <property type="component" value="Unplaced"/>
</dbReference>
<dbReference type="KEGG" id="osn:115231906"/>
<dbReference type="Pfam" id="PF13358">
    <property type="entry name" value="DDE_3"/>
    <property type="match status" value="1"/>
</dbReference>
<dbReference type="Gene3D" id="1.10.10.10">
    <property type="entry name" value="Winged helix-like DNA-binding domain superfamily/Winged helix DNA-binding domain"/>
    <property type="match status" value="1"/>
</dbReference>
<keyword evidence="2" id="KW-1185">Reference proteome</keyword>
<dbReference type="InterPro" id="IPR047655">
    <property type="entry name" value="Transpos_IS630-like"/>
</dbReference>
<protein>
    <submittedName>
        <fullName evidence="3">Uncharacterized protein LOC115231906</fullName>
    </submittedName>
</protein>
<proteinExistence type="predicted"/>
<dbReference type="SUPFAM" id="SSF46689">
    <property type="entry name" value="Homeodomain-like"/>
    <property type="match status" value="1"/>
</dbReference>
<dbReference type="InterPro" id="IPR038717">
    <property type="entry name" value="Tc1-like_DDE_dom"/>
</dbReference>
<evidence type="ECO:0000313" key="2">
    <source>
        <dbReference type="Proteomes" id="UP000515154"/>
    </source>
</evidence>
<organism evidence="2 3">
    <name type="scientific">Octopus sinensis</name>
    <name type="common">East Asian common octopus</name>
    <dbReference type="NCBI Taxonomy" id="2607531"/>
    <lineage>
        <taxon>Eukaryota</taxon>
        <taxon>Metazoa</taxon>
        <taxon>Spiralia</taxon>
        <taxon>Lophotrochozoa</taxon>
        <taxon>Mollusca</taxon>
        <taxon>Cephalopoda</taxon>
        <taxon>Coleoidea</taxon>
        <taxon>Octopodiformes</taxon>
        <taxon>Octopoda</taxon>
        <taxon>Incirrata</taxon>
        <taxon>Octopodidae</taxon>
        <taxon>Octopus</taxon>
    </lineage>
</organism>
<feature type="domain" description="Tc1-like transposase DDE" evidence="1">
    <location>
        <begin position="170"/>
        <end position="313"/>
    </location>
</feature>
<name>A0A6P7U5Q5_9MOLL</name>
<evidence type="ECO:0000313" key="3">
    <source>
        <dbReference type="RefSeq" id="XP_029657660.1"/>
    </source>
</evidence>
<dbReference type="Gene3D" id="3.30.420.10">
    <property type="entry name" value="Ribonuclease H-like superfamily/Ribonuclease H"/>
    <property type="match status" value="1"/>
</dbReference>
<dbReference type="RefSeq" id="XP_029657660.1">
    <property type="nucleotide sequence ID" value="XM_029801800.1"/>
</dbReference>
<dbReference type="NCBIfam" id="NF033545">
    <property type="entry name" value="transpos_IS630"/>
    <property type="match status" value="1"/>
</dbReference>
<dbReference type="InterPro" id="IPR036397">
    <property type="entry name" value="RNaseH_sf"/>
</dbReference>
<dbReference type="Gene3D" id="1.10.10.60">
    <property type="entry name" value="Homeodomain-like"/>
    <property type="match status" value="1"/>
</dbReference>
<gene>
    <name evidence="3" type="primary">LOC115231906</name>
</gene>
<accession>A0A6P7U5Q5</accession>
<sequence length="351" mass="40389">MDSHNQNASEYSIEPVMVRRQIVSNDVRESIINKSLDGYSTKDIAQLFNKKYQTVNSILKKFFKTGEVIPSKRGGDRRSKLTDEMKQELVEYVDEDCTKSLKDLSEWIFFKFNLKLSLSTVAKALNSFHYTLKRITLIPERRNSVSTIESRGQYATDFRNLEALHNDKALIFLDEVGFKVVTRPSRGRSKAGHSAYLSVSASRSRNISVVAAMNKYGMLFHKIHDKAVNGEDFKTVLLEIKALCLSKDITNPIFIMDNARIHHYRGLENDTEVSTIIRKFLPPYCPFLNPIENVFSVWKNLVVRGNAKNEKDLRCLITSKFKEITSEHCGSFYRKMLTYLNRCSNSEVIQE</sequence>
<dbReference type="GO" id="GO:0003676">
    <property type="term" value="F:nucleic acid binding"/>
    <property type="evidence" value="ECO:0007669"/>
    <property type="project" value="InterPro"/>
</dbReference>
<dbReference type="AlphaFoldDB" id="A0A6P7U5Q5"/>
<dbReference type="InterPro" id="IPR036388">
    <property type="entry name" value="WH-like_DNA-bd_sf"/>
</dbReference>
<dbReference type="PANTHER" id="PTHR46564:SF1">
    <property type="entry name" value="TRANSPOSASE"/>
    <property type="match status" value="1"/>
</dbReference>